<dbReference type="AlphaFoldDB" id="A0A2X0WRR5"/>
<dbReference type="SUPFAM" id="SSF56784">
    <property type="entry name" value="HAD-like"/>
    <property type="match status" value="1"/>
</dbReference>
<gene>
    <name evidence="4" type="ORF">NCTC13093_00628</name>
</gene>
<dbReference type="RefSeq" id="WP_113743445.1">
    <property type="nucleotide sequence ID" value="NZ_UAPU01000007.1"/>
</dbReference>
<evidence type="ECO:0000256" key="1">
    <source>
        <dbReference type="ARBA" id="ARBA00001946"/>
    </source>
</evidence>
<sequence>MIFYKRLPRLKALSFDLDDTVYDNVPAIHKAEVDFCLYLQQKYDLPAFTASQSFWAESKAQVLKLDRSLEGDVTLCRAKALQHGFLKLGVPLSSFDEALELVNHFIFMRSSNIKVDIDVIELLRRLKERYVLVAISNGNVDTRILQLDEIFEFDLRPKHGQWRQKPYSDLFDEFLQRYKLKPSEVLHVGDDPVTDVLGSVQAGFNSACIYKGYAGKSHGFDYYRALPHVVLKDVFELRELL</sequence>
<name>A0A2X0WRR5_9GAMM</name>
<keyword evidence="2" id="KW-0378">Hydrolase</keyword>
<dbReference type="PANTHER" id="PTHR46470:SF4">
    <property type="entry name" value="5-AMINO-6-(5-PHOSPHO-D-RIBITYLAMINO)URACIL PHOSPHATASE YIGB"/>
    <property type="match status" value="1"/>
</dbReference>
<comment type="cofactor">
    <cofactor evidence="1">
        <name>Mg(2+)</name>
        <dbReference type="ChEBI" id="CHEBI:18420"/>
    </cofactor>
</comment>
<dbReference type="GO" id="GO:0009231">
    <property type="term" value="P:riboflavin biosynthetic process"/>
    <property type="evidence" value="ECO:0007669"/>
    <property type="project" value="TreeGrafter"/>
</dbReference>
<reference evidence="4 5" key="1">
    <citation type="submission" date="2018-06" db="EMBL/GenBank/DDBJ databases">
        <authorList>
            <consortium name="Pathogen Informatics"/>
            <person name="Doyle S."/>
        </authorList>
    </citation>
    <scope>NUCLEOTIDE SEQUENCE [LARGE SCALE GENOMIC DNA]</scope>
    <source>
        <strain evidence="4 5">NCTC13093</strain>
    </source>
</reference>
<dbReference type="InterPro" id="IPR051400">
    <property type="entry name" value="HAD-like_hydrolase"/>
</dbReference>
<evidence type="ECO:0000313" key="4">
    <source>
        <dbReference type="EMBL" id="SPT69262.1"/>
    </source>
</evidence>
<dbReference type="InterPro" id="IPR023214">
    <property type="entry name" value="HAD_sf"/>
</dbReference>
<evidence type="ECO:0000313" key="5">
    <source>
        <dbReference type="Proteomes" id="UP000250086"/>
    </source>
</evidence>
<organism evidence="4 5">
    <name type="scientific">Anaerobiospirillum thomasii</name>
    <dbReference type="NCBI Taxonomy" id="179995"/>
    <lineage>
        <taxon>Bacteria</taxon>
        <taxon>Pseudomonadati</taxon>
        <taxon>Pseudomonadota</taxon>
        <taxon>Gammaproteobacteria</taxon>
        <taxon>Aeromonadales</taxon>
        <taxon>Succinivibrionaceae</taxon>
        <taxon>Anaerobiospirillum</taxon>
    </lineage>
</organism>
<dbReference type="Gene3D" id="3.40.50.1000">
    <property type="entry name" value="HAD superfamily/HAD-like"/>
    <property type="match status" value="1"/>
</dbReference>
<dbReference type="PANTHER" id="PTHR46470">
    <property type="entry name" value="N-ACYLNEURAMINATE-9-PHOSPHATASE"/>
    <property type="match status" value="1"/>
</dbReference>
<dbReference type="Gene3D" id="1.20.120.1600">
    <property type="match status" value="1"/>
</dbReference>
<dbReference type="InterPro" id="IPR006439">
    <property type="entry name" value="HAD-SF_hydro_IA"/>
</dbReference>
<proteinExistence type="predicted"/>
<keyword evidence="5" id="KW-1185">Reference proteome</keyword>
<dbReference type="Pfam" id="PF00702">
    <property type="entry name" value="Hydrolase"/>
    <property type="match status" value="1"/>
</dbReference>
<dbReference type="OrthoDB" id="367448at2"/>
<dbReference type="SFLD" id="SFLDG01129">
    <property type="entry name" value="C1.5:_HAD__Beta-PGM__Phosphata"/>
    <property type="match status" value="1"/>
</dbReference>
<dbReference type="EMBL" id="UAPV01000001">
    <property type="protein sequence ID" value="SPT69262.1"/>
    <property type="molecule type" value="Genomic_DNA"/>
</dbReference>
<evidence type="ECO:0000256" key="3">
    <source>
        <dbReference type="ARBA" id="ARBA00022842"/>
    </source>
</evidence>
<dbReference type="Proteomes" id="UP000250086">
    <property type="component" value="Unassembled WGS sequence"/>
</dbReference>
<protein>
    <submittedName>
        <fullName evidence="4">Flavin mononucleotide phosphatase</fullName>
    </submittedName>
</protein>
<evidence type="ECO:0000256" key="2">
    <source>
        <dbReference type="ARBA" id="ARBA00022801"/>
    </source>
</evidence>
<dbReference type="InterPro" id="IPR036412">
    <property type="entry name" value="HAD-like_sf"/>
</dbReference>
<dbReference type="SFLD" id="SFLDS00003">
    <property type="entry name" value="Haloacid_Dehalogenase"/>
    <property type="match status" value="1"/>
</dbReference>
<accession>A0A2X0WRR5</accession>
<keyword evidence="3" id="KW-0460">Magnesium</keyword>
<dbReference type="GO" id="GO:0016787">
    <property type="term" value="F:hydrolase activity"/>
    <property type="evidence" value="ECO:0007669"/>
    <property type="project" value="UniProtKB-KW"/>
</dbReference>
<dbReference type="NCBIfam" id="TIGR01549">
    <property type="entry name" value="HAD-SF-IA-v1"/>
    <property type="match status" value="1"/>
</dbReference>